<keyword evidence="2" id="KW-1185">Reference proteome</keyword>
<sequence>MDGRTITSEPTGDQLAYLLATDRRILVFLGDQPSEPDVDIVYEIVVECRLDGRLLSKTLTVEAGNESVSFSPSDGDPGAVVEFVERMASHWQTLSMYLSNARDAVEKIESAATVSSYDVTCARKQISEARSVVDDVEDESTGAMTPYIETVEDEFEAARTDSMGQTIRDGLDRAEEALSVATEALEADEYRTACESYVETVDTLEQVSETLDGLDDRETLADRFAVCEDRARTLGDEFLAEAAAECDRAQAATNPETATEAWQSAFDRYRGAVAAGWNGQRGVTEAALEFQLVWVTAALIEQLDALAAAEEDRGDDTADDDAAEAHYDKAVDVLERMCDLAELHPSYSADAFAGRLERVRDKQLEATGWQWGSTGSEQ</sequence>
<protein>
    <recommendedName>
        <fullName evidence="3">YokE-like PH domain-containing protein</fullName>
    </recommendedName>
</protein>
<dbReference type="InterPro" id="IPR036181">
    <property type="entry name" value="MIT_dom_sf"/>
</dbReference>
<dbReference type="KEGG" id="hpel:HZS54_10470"/>
<dbReference type="EMBL" id="CP058909">
    <property type="protein sequence ID" value="QLH82018.1"/>
    <property type="molecule type" value="Genomic_DNA"/>
</dbReference>
<gene>
    <name evidence="1" type="ORF">HZS54_10470</name>
</gene>
<evidence type="ECO:0008006" key="3">
    <source>
        <dbReference type="Google" id="ProtNLM"/>
    </source>
</evidence>
<proteinExistence type="predicted"/>
<dbReference type="Proteomes" id="UP000509346">
    <property type="component" value="Chromosome"/>
</dbReference>
<evidence type="ECO:0000313" key="2">
    <source>
        <dbReference type="Proteomes" id="UP000509346"/>
    </source>
</evidence>
<accession>A0A7D5PBX2</accession>
<dbReference type="SUPFAM" id="SSF116846">
    <property type="entry name" value="MIT domain"/>
    <property type="match status" value="1"/>
</dbReference>
<reference evidence="1 2" key="1">
    <citation type="submission" date="2020-07" db="EMBL/GenBank/DDBJ databases">
        <title>Halosimplex litoreum sp. nov. and Halosimplex rubrum sp. nov., isolated from different salt environments.</title>
        <authorList>
            <person name="Cui H."/>
        </authorList>
    </citation>
    <scope>NUCLEOTIDE SEQUENCE [LARGE SCALE GENOMIC DNA]</scope>
    <source>
        <strain evidence="1 2">R2</strain>
    </source>
</reference>
<evidence type="ECO:0000313" key="1">
    <source>
        <dbReference type="EMBL" id="QLH82018.1"/>
    </source>
</evidence>
<organism evidence="1 2">
    <name type="scientific">Halosimplex pelagicum</name>
    <dbReference type="NCBI Taxonomy" id="869886"/>
    <lineage>
        <taxon>Archaea</taxon>
        <taxon>Methanobacteriati</taxon>
        <taxon>Methanobacteriota</taxon>
        <taxon>Stenosarchaea group</taxon>
        <taxon>Halobacteria</taxon>
        <taxon>Halobacteriales</taxon>
        <taxon>Haloarculaceae</taxon>
        <taxon>Halosimplex</taxon>
    </lineage>
</organism>
<dbReference type="OrthoDB" id="240458at2157"/>
<dbReference type="AlphaFoldDB" id="A0A7D5PBX2"/>
<dbReference type="GeneID" id="56083017"/>
<name>A0A7D5PBX2_9EURY</name>
<dbReference type="RefSeq" id="WP_179922486.1">
    <property type="nucleotide sequence ID" value="NZ_CP058909.1"/>
</dbReference>